<evidence type="ECO:0000313" key="3">
    <source>
        <dbReference type="EMBL" id="KAL2743876.1"/>
    </source>
</evidence>
<dbReference type="EMBL" id="JAYRBN010000053">
    <property type="protein sequence ID" value="KAL2743876.1"/>
    <property type="molecule type" value="Genomic_DNA"/>
</dbReference>
<evidence type="ECO:0000256" key="1">
    <source>
        <dbReference type="ARBA" id="ARBA00023157"/>
    </source>
</evidence>
<proteinExistence type="predicted"/>
<dbReference type="PANTHER" id="PTHR46115">
    <property type="entry name" value="THIOREDOXIN-LIKE PROTEIN 1"/>
    <property type="match status" value="1"/>
</dbReference>
<feature type="domain" description="PITH" evidence="2">
    <location>
        <begin position="1"/>
        <end position="161"/>
    </location>
</feature>
<sequence length="165" mass="18516">MDLNTFIAKTQCECLNESDDHNFVQCLTTDDGYLESDCDEQLILSITFTQAVKVHSLKIKAPSDSGPKSIKLFINQPRTIDFDMADSNTSVQDLTLLPKDIEEGNPVPLRYVKFQNVQNLQIFIKNNQAGTDTTRIDQLIIFGSPISTTNMGEFKRVTGRKGESH</sequence>
<dbReference type="InterPro" id="IPR008979">
    <property type="entry name" value="Galactose-bd-like_sf"/>
</dbReference>
<dbReference type="SUPFAM" id="SSF49785">
    <property type="entry name" value="Galactose-binding domain-like"/>
    <property type="match status" value="1"/>
</dbReference>
<comment type="caution">
    <text evidence="3">The sequence shown here is derived from an EMBL/GenBank/DDBJ whole genome shotgun (WGS) entry which is preliminary data.</text>
</comment>
<dbReference type="InterPro" id="IPR010400">
    <property type="entry name" value="PITH_dom"/>
</dbReference>
<protein>
    <submittedName>
        <fullName evidence="3">Thioredoxin-like protein</fullName>
    </submittedName>
</protein>
<evidence type="ECO:0000259" key="2">
    <source>
        <dbReference type="PROSITE" id="PS51532"/>
    </source>
</evidence>
<dbReference type="Proteomes" id="UP001607303">
    <property type="component" value="Unassembled WGS sequence"/>
</dbReference>
<dbReference type="PROSITE" id="PS51532">
    <property type="entry name" value="PITH"/>
    <property type="match status" value="1"/>
</dbReference>
<dbReference type="Pfam" id="PF06201">
    <property type="entry name" value="PITH"/>
    <property type="match status" value="1"/>
</dbReference>
<dbReference type="AlphaFoldDB" id="A0ABD2CFN2"/>
<accession>A0ABD2CFN2</accession>
<organism evidence="3 4">
    <name type="scientific">Vespula maculifrons</name>
    <name type="common">Eastern yellow jacket</name>
    <name type="synonym">Wasp</name>
    <dbReference type="NCBI Taxonomy" id="7453"/>
    <lineage>
        <taxon>Eukaryota</taxon>
        <taxon>Metazoa</taxon>
        <taxon>Ecdysozoa</taxon>
        <taxon>Arthropoda</taxon>
        <taxon>Hexapoda</taxon>
        <taxon>Insecta</taxon>
        <taxon>Pterygota</taxon>
        <taxon>Neoptera</taxon>
        <taxon>Endopterygota</taxon>
        <taxon>Hymenoptera</taxon>
        <taxon>Apocrita</taxon>
        <taxon>Aculeata</taxon>
        <taxon>Vespoidea</taxon>
        <taxon>Vespidae</taxon>
        <taxon>Vespinae</taxon>
        <taxon>Vespula</taxon>
    </lineage>
</organism>
<dbReference type="Gene3D" id="2.60.120.470">
    <property type="entry name" value="PITH domain"/>
    <property type="match status" value="1"/>
</dbReference>
<name>A0ABD2CFN2_VESMC</name>
<keyword evidence="1" id="KW-1015">Disulfide bond</keyword>
<gene>
    <name evidence="3" type="ORF">V1477_007752</name>
</gene>
<dbReference type="GO" id="GO:0005737">
    <property type="term" value="C:cytoplasm"/>
    <property type="evidence" value="ECO:0007669"/>
    <property type="project" value="UniProtKB-ARBA"/>
</dbReference>
<keyword evidence="4" id="KW-1185">Reference proteome</keyword>
<reference evidence="3 4" key="1">
    <citation type="journal article" date="2024" name="Ann. Entomol. Soc. Am.">
        <title>Genomic analyses of the southern and eastern yellowjacket wasps (Hymenoptera: Vespidae) reveal evolutionary signatures of social life.</title>
        <authorList>
            <person name="Catto M.A."/>
            <person name="Caine P.B."/>
            <person name="Orr S.E."/>
            <person name="Hunt B.G."/>
            <person name="Goodisman M.A.D."/>
        </authorList>
    </citation>
    <scope>NUCLEOTIDE SEQUENCE [LARGE SCALE GENOMIC DNA]</scope>
    <source>
        <strain evidence="3">232</strain>
        <tissue evidence="3">Head and thorax</tissue>
    </source>
</reference>
<dbReference type="InterPro" id="IPR037047">
    <property type="entry name" value="PITH_dom_sf"/>
</dbReference>
<evidence type="ECO:0000313" key="4">
    <source>
        <dbReference type="Proteomes" id="UP001607303"/>
    </source>
</evidence>